<dbReference type="NCBIfam" id="TIGR04438">
    <property type="entry name" value="small_Trp_rich"/>
    <property type="match status" value="1"/>
</dbReference>
<feature type="transmembrane region" description="Helical" evidence="2">
    <location>
        <begin position="28"/>
        <end position="48"/>
    </location>
</feature>
<name>A0A3N7HXP2_9BURK</name>
<dbReference type="RefSeq" id="WP_124538496.1">
    <property type="nucleotide sequence ID" value="NZ_QUSW01000001.1"/>
</dbReference>
<reference evidence="3 4" key="1">
    <citation type="submission" date="2018-08" db="EMBL/GenBank/DDBJ databases">
        <authorList>
            <person name="Khan S.A."/>
            <person name="Jeon C.O."/>
            <person name="Chun B.H."/>
            <person name="Jeong S.E."/>
        </authorList>
    </citation>
    <scope>NUCLEOTIDE SEQUENCE [LARGE SCALE GENOMIC DNA]</scope>
    <source>
        <strain evidence="3 4">S-16</strain>
    </source>
</reference>
<dbReference type="EMBL" id="QUSW01000001">
    <property type="protein sequence ID" value="RQP25831.1"/>
    <property type="molecule type" value="Genomic_DNA"/>
</dbReference>
<gene>
    <name evidence="3" type="ORF">DZC73_01875</name>
</gene>
<evidence type="ECO:0000256" key="2">
    <source>
        <dbReference type="SAM" id="Phobius"/>
    </source>
</evidence>
<keyword evidence="2" id="KW-0472">Membrane</keyword>
<dbReference type="AlphaFoldDB" id="A0A3N7HXP2"/>
<dbReference type="Proteomes" id="UP000267464">
    <property type="component" value="Unassembled WGS sequence"/>
</dbReference>
<comment type="caution">
    <text evidence="3">The sequence shown here is derived from an EMBL/GenBank/DDBJ whole genome shotgun (WGS) entry which is preliminary data.</text>
</comment>
<keyword evidence="4" id="KW-1185">Reference proteome</keyword>
<sequence>MVFVVIGVLLLLMWVTDFGPVGAWPWWAIFWPFIAAVLWWWFADASGWTKRREMDKMEDKKRKRRIETLDKLGMDAKGRRGRSESAKQARRRF</sequence>
<organism evidence="3 4">
    <name type="scientific">Piscinibacter terrae</name>
    <dbReference type="NCBI Taxonomy" id="2496871"/>
    <lineage>
        <taxon>Bacteria</taxon>
        <taxon>Pseudomonadati</taxon>
        <taxon>Pseudomonadota</taxon>
        <taxon>Betaproteobacteria</taxon>
        <taxon>Burkholderiales</taxon>
        <taxon>Sphaerotilaceae</taxon>
        <taxon>Piscinibacter</taxon>
    </lineage>
</organism>
<evidence type="ECO:0000313" key="4">
    <source>
        <dbReference type="Proteomes" id="UP000267464"/>
    </source>
</evidence>
<proteinExistence type="predicted"/>
<keyword evidence="2" id="KW-1133">Transmembrane helix</keyword>
<accession>A0A3N7HXP2</accession>
<evidence type="ECO:0000313" key="3">
    <source>
        <dbReference type="EMBL" id="RQP25831.1"/>
    </source>
</evidence>
<reference evidence="3 4" key="2">
    <citation type="submission" date="2018-12" db="EMBL/GenBank/DDBJ databases">
        <title>Rhizobacter gummiphilus sp. nov., a rubber-degrading bacterium isolated from the soil of a botanical garden in Japan.</title>
        <authorList>
            <person name="Shunsuke S.S."/>
        </authorList>
    </citation>
    <scope>NUCLEOTIDE SEQUENCE [LARGE SCALE GENOMIC DNA]</scope>
    <source>
        <strain evidence="3 4">S-16</strain>
    </source>
</reference>
<feature type="region of interest" description="Disordered" evidence="1">
    <location>
        <begin position="74"/>
        <end position="93"/>
    </location>
</feature>
<dbReference type="InterPro" id="IPR031044">
    <property type="entry name" value="Small_Trp_rich"/>
</dbReference>
<feature type="compositionally biased region" description="Basic and acidic residues" evidence="1">
    <location>
        <begin position="74"/>
        <end position="87"/>
    </location>
</feature>
<protein>
    <submittedName>
        <fullName evidence="3">TIGR04438 family Trp-rich protein</fullName>
    </submittedName>
</protein>
<evidence type="ECO:0000256" key="1">
    <source>
        <dbReference type="SAM" id="MobiDB-lite"/>
    </source>
</evidence>
<keyword evidence="2" id="KW-0812">Transmembrane</keyword>
<dbReference type="OrthoDB" id="8689816at2"/>